<organism evidence="8 9">
    <name type="scientific">Cnuella takakiae</name>
    <dbReference type="NCBI Taxonomy" id="1302690"/>
    <lineage>
        <taxon>Bacteria</taxon>
        <taxon>Pseudomonadati</taxon>
        <taxon>Bacteroidota</taxon>
        <taxon>Chitinophagia</taxon>
        <taxon>Chitinophagales</taxon>
        <taxon>Chitinophagaceae</taxon>
        <taxon>Cnuella</taxon>
    </lineage>
</organism>
<evidence type="ECO:0000313" key="9">
    <source>
        <dbReference type="Proteomes" id="UP000184368"/>
    </source>
</evidence>
<dbReference type="Gene3D" id="3.50.50.60">
    <property type="entry name" value="FAD/NAD(P)-binding domain"/>
    <property type="match status" value="2"/>
</dbReference>
<gene>
    <name evidence="8" type="ORF">SAMN05444008_11168</name>
</gene>
<sequence>MSKSVIIIGAGFAGMSAAAFMARAGWQVQVVEKNPTAGGRARQLIADGFTFDMGPSWYWMPDVFERFFEQFGKKVSDYYSLTRLDPSYRVYWEEGYSDIPADYPALRQLFESIEPGSALKLDQYLQEAGEKYRIGMQSLVYKPGQSLTEFVDRQVLGNVFKLDLLTSIKKHVARHFKNPKLQQLMEFPVLFLGALPQDTPALYSLMNYADIKGGTWYPEKGMYSIVRAMQSLAEELGVVFHFGEEAREIVVEQGKAKKLVTDRTTYTADAVISGGDYHFTETNLLAAEYRSYTESYWDKKVLAPSCLLYYIGLNKKVDQLLHHSLFFDVPFQQHADEIYVDPKWPTEPMFYLSATSKTDKTCAPEGGENLFLLIPVAAGLQGDTEALRNRYFEQAISRLEQRLGQSIMPHIVYKRSFSVSDFQKDYHSFKGNAYGLANTLLQTAIFKPSCHSKKVKNLFYTGQFTVPGPGVPPSLISGEVVSGEVVKLMGR</sequence>
<evidence type="ECO:0000256" key="4">
    <source>
        <dbReference type="ARBA" id="ARBA00023002"/>
    </source>
</evidence>
<evidence type="ECO:0000256" key="1">
    <source>
        <dbReference type="ARBA" id="ARBA00004829"/>
    </source>
</evidence>
<dbReference type="InterPro" id="IPR014105">
    <property type="entry name" value="Carotenoid/retinoid_OxRdtase"/>
</dbReference>
<keyword evidence="9" id="KW-1185">Reference proteome</keyword>
<keyword evidence="6" id="KW-0732">Signal</keyword>
<evidence type="ECO:0000256" key="6">
    <source>
        <dbReference type="SAM" id="SignalP"/>
    </source>
</evidence>
<dbReference type="Proteomes" id="UP000184368">
    <property type="component" value="Unassembled WGS sequence"/>
</dbReference>
<evidence type="ECO:0000313" key="8">
    <source>
        <dbReference type="EMBL" id="SHF69940.1"/>
    </source>
</evidence>
<dbReference type="PANTHER" id="PTHR43734">
    <property type="entry name" value="PHYTOENE DESATURASE"/>
    <property type="match status" value="1"/>
</dbReference>
<evidence type="ECO:0000259" key="7">
    <source>
        <dbReference type="Pfam" id="PF01593"/>
    </source>
</evidence>
<dbReference type="GO" id="GO:0016117">
    <property type="term" value="P:carotenoid biosynthetic process"/>
    <property type="evidence" value="ECO:0007669"/>
    <property type="project" value="UniProtKB-KW"/>
</dbReference>
<dbReference type="STRING" id="1302690.BUE76_19860"/>
<feature type="signal peptide" evidence="6">
    <location>
        <begin position="1"/>
        <end position="21"/>
    </location>
</feature>
<dbReference type="GO" id="GO:0016491">
    <property type="term" value="F:oxidoreductase activity"/>
    <property type="evidence" value="ECO:0007669"/>
    <property type="project" value="UniProtKB-KW"/>
</dbReference>
<dbReference type="InterPro" id="IPR002937">
    <property type="entry name" value="Amino_oxidase"/>
</dbReference>
<dbReference type="EMBL" id="FQUO01000011">
    <property type="protein sequence ID" value="SHF69940.1"/>
    <property type="molecule type" value="Genomic_DNA"/>
</dbReference>
<dbReference type="PANTHER" id="PTHR43734:SF1">
    <property type="entry name" value="PHYTOENE DESATURASE"/>
    <property type="match status" value="1"/>
</dbReference>
<feature type="chain" id="PRO_5012454574" evidence="6">
    <location>
        <begin position="22"/>
        <end position="491"/>
    </location>
</feature>
<comment type="similarity">
    <text evidence="2 5">Belongs to the carotenoid/retinoid oxidoreductase family.</text>
</comment>
<proteinExistence type="inferred from homology"/>
<dbReference type="AlphaFoldDB" id="A0A1M5DSK9"/>
<dbReference type="InterPro" id="IPR036188">
    <property type="entry name" value="FAD/NAD-bd_sf"/>
</dbReference>
<name>A0A1M5DSK9_9BACT</name>
<feature type="domain" description="Amine oxidase" evidence="7">
    <location>
        <begin position="12"/>
        <end position="273"/>
    </location>
</feature>
<dbReference type="RefSeq" id="WP_073044582.1">
    <property type="nucleotide sequence ID" value="NZ_FQUO01000011.1"/>
</dbReference>
<dbReference type="SUPFAM" id="SSF51905">
    <property type="entry name" value="FAD/NAD(P)-binding domain"/>
    <property type="match status" value="1"/>
</dbReference>
<dbReference type="Pfam" id="PF01593">
    <property type="entry name" value="Amino_oxidase"/>
    <property type="match status" value="1"/>
</dbReference>
<keyword evidence="4 5" id="KW-0560">Oxidoreductase</keyword>
<evidence type="ECO:0000256" key="5">
    <source>
        <dbReference type="RuleBase" id="RU362075"/>
    </source>
</evidence>
<reference evidence="8 9" key="1">
    <citation type="submission" date="2016-11" db="EMBL/GenBank/DDBJ databases">
        <authorList>
            <person name="Jaros S."/>
            <person name="Januszkiewicz K."/>
            <person name="Wedrychowicz H."/>
        </authorList>
    </citation>
    <scope>NUCLEOTIDE SEQUENCE [LARGE SCALE GENOMIC DNA]</scope>
    <source>
        <strain evidence="8 9">DSM 26897</strain>
    </source>
</reference>
<comment type="pathway">
    <text evidence="1 5">Carotenoid biosynthesis.</text>
</comment>
<protein>
    <submittedName>
        <fullName evidence="8">Phytoene desaturase</fullName>
    </submittedName>
</protein>
<accession>A0A1M5DSK9</accession>
<evidence type="ECO:0000256" key="3">
    <source>
        <dbReference type="ARBA" id="ARBA00022746"/>
    </source>
</evidence>
<dbReference type="OrthoDB" id="9774675at2"/>
<dbReference type="NCBIfam" id="TIGR02734">
    <property type="entry name" value="crtI_fam"/>
    <property type="match status" value="1"/>
</dbReference>
<evidence type="ECO:0000256" key="2">
    <source>
        <dbReference type="ARBA" id="ARBA00006046"/>
    </source>
</evidence>
<keyword evidence="3 5" id="KW-0125">Carotenoid biosynthesis</keyword>